<keyword evidence="2" id="KW-0378">Hydrolase</keyword>
<dbReference type="InterPro" id="IPR011704">
    <property type="entry name" value="ATPase_dyneun-rel_AAA"/>
</dbReference>
<dbReference type="AlphaFoldDB" id="L7JQY1"/>
<accession>L7JQY1</accession>
<protein>
    <submittedName>
        <fullName evidence="2">Phosphate-transporting ATPase</fullName>
        <ecNumber evidence="2">3.6.3.27</ecNumber>
    </submittedName>
</protein>
<dbReference type="EMBL" id="JH994100">
    <property type="protein sequence ID" value="ELQ73878.1"/>
    <property type="molecule type" value="Genomic_DNA"/>
</dbReference>
<dbReference type="OrthoDB" id="1631570at2759"/>
<dbReference type="VEuPathDB" id="MicrosporidiaDB:THOM_3253"/>
<organism evidence="2 3">
    <name type="scientific">Trachipleistophora hominis</name>
    <name type="common">Microsporidian parasite</name>
    <dbReference type="NCBI Taxonomy" id="72359"/>
    <lineage>
        <taxon>Eukaryota</taxon>
        <taxon>Fungi</taxon>
        <taxon>Fungi incertae sedis</taxon>
        <taxon>Microsporidia</taxon>
        <taxon>Pleistophoridae</taxon>
        <taxon>Trachipleistophora</taxon>
    </lineage>
</organism>
<evidence type="ECO:0000313" key="2">
    <source>
        <dbReference type="EMBL" id="ELQ73878.1"/>
    </source>
</evidence>
<proteinExistence type="predicted"/>
<dbReference type="SUPFAM" id="SSF52540">
    <property type="entry name" value="P-loop containing nucleoside triphosphate hydrolases"/>
    <property type="match status" value="1"/>
</dbReference>
<name>L7JQY1_TRAHO</name>
<dbReference type="Gene3D" id="3.40.50.300">
    <property type="entry name" value="P-loop containing nucleotide triphosphate hydrolases"/>
    <property type="match status" value="1"/>
</dbReference>
<dbReference type="HOGENOM" id="CLU_1723615_0_0_1"/>
<dbReference type="Proteomes" id="UP000011185">
    <property type="component" value="Unassembled WGS sequence"/>
</dbReference>
<sequence>MDTHSSLYKISTLSKNKLDQLIGAFKNISNTPLLIYGPTGTGKSFHIRSIAAMLDMQLEYVMEPDKFSGKTLFKKHVIYIDTDDIRDLRNMPRNNVVIESRCISSVGRERNAMLIKFGKVSAIKIRKVLREYTESTTTTRRLNRACTTNEVL</sequence>
<feature type="domain" description="ATPase dynein-related AAA" evidence="1">
    <location>
        <begin position="32"/>
        <end position="78"/>
    </location>
</feature>
<keyword evidence="3" id="KW-1185">Reference proteome</keyword>
<evidence type="ECO:0000259" key="1">
    <source>
        <dbReference type="Pfam" id="PF07728"/>
    </source>
</evidence>
<dbReference type="EC" id="3.6.3.27" evidence="2"/>
<dbReference type="Pfam" id="PF07728">
    <property type="entry name" value="AAA_5"/>
    <property type="match status" value="1"/>
</dbReference>
<evidence type="ECO:0000313" key="3">
    <source>
        <dbReference type="Proteomes" id="UP000011185"/>
    </source>
</evidence>
<dbReference type="GO" id="GO:0005524">
    <property type="term" value="F:ATP binding"/>
    <property type="evidence" value="ECO:0007669"/>
    <property type="project" value="InterPro"/>
</dbReference>
<gene>
    <name evidence="2" type="ORF">THOM_3253</name>
</gene>
<dbReference type="InParanoid" id="L7JQY1"/>
<dbReference type="GO" id="GO:0016887">
    <property type="term" value="F:ATP hydrolysis activity"/>
    <property type="evidence" value="ECO:0007669"/>
    <property type="project" value="InterPro"/>
</dbReference>
<reference evidence="2 3" key="1">
    <citation type="journal article" date="2012" name="PLoS Pathog.">
        <title>The genome of the obligate intracellular parasite Trachipleistophora hominis: new insights into microsporidian genome dynamics and reductive evolution.</title>
        <authorList>
            <person name="Heinz E."/>
            <person name="Williams T.A."/>
            <person name="Nakjang S."/>
            <person name="Noel C.J."/>
            <person name="Swan D.C."/>
            <person name="Goldberg A.V."/>
            <person name="Harris S.R."/>
            <person name="Weinmaier T."/>
            <person name="Markert S."/>
            <person name="Becher D."/>
            <person name="Bernhardt J."/>
            <person name="Dagan T."/>
            <person name="Hacker C."/>
            <person name="Lucocq J.M."/>
            <person name="Schweder T."/>
            <person name="Rattei T."/>
            <person name="Hall N."/>
            <person name="Hirt R.P."/>
            <person name="Embley T.M."/>
        </authorList>
    </citation>
    <scope>NUCLEOTIDE SEQUENCE [LARGE SCALE GENOMIC DNA]</scope>
</reference>
<dbReference type="InterPro" id="IPR027417">
    <property type="entry name" value="P-loop_NTPase"/>
</dbReference>